<evidence type="ECO:0000256" key="1">
    <source>
        <dbReference type="SAM" id="MobiDB-lite"/>
    </source>
</evidence>
<accession>A0A5C4JC28</accession>
<dbReference type="EMBL" id="VCKW01000090">
    <property type="protein sequence ID" value="TMQ98967.1"/>
    <property type="molecule type" value="Genomic_DNA"/>
</dbReference>
<keyword evidence="4" id="KW-1185">Reference proteome</keyword>
<comment type="caution">
    <text evidence="3">The sequence shown here is derived from an EMBL/GenBank/DDBJ whole genome shotgun (WGS) entry which is preliminary data.</text>
</comment>
<keyword evidence="2" id="KW-0472">Membrane</keyword>
<organism evidence="3 4">
    <name type="scientific">Actinomadura soli</name>
    <dbReference type="NCBI Taxonomy" id="2508997"/>
    <lineage>
        <taxon>Bacteria</taxon>
        <taxon>Bacillati</taxon>
        <taxon>Actinomycetota</taxon>
        <taxon>Actinomycetes</taxon>
        <taxon>Streptosporangiales</taxon>
        <taxon>Thermomonosporaceae</taxon>
        <taxon>Actinomadura</taxon>
    </lineage>
</organism>
<proteinExistence type="predicted"/>
<evidence type="ECO:0000313" key="4">
    <source>
        <dbReference type="Proteomes" id="UP000309174"/>
    </source>
</evidence>
<keyword evidence="2" id="KW-0812">Transmembrane</keyword>
<name>A0A5C4JC28_9ACTN</name>
<dbReference type="AlphaFoldDB" id="A0A5C4JC28"/>
<feature type="transmembrane region" description="Helical" evidence="2">
    <location>
        <begin position="14"/>
        <end position="33"/>
    </location>
</feature>
<feature type="compositionally biased region" description="Gly residues" evidence="1">
    <location>
        <begin position="181"/>
        <end position="190"/>
    </location>
</feature>
<keyword evidence="2" id="KW-1133">Transmembrane helix</keyword>
<gene>
    <name evidence="3" type="ORF">ETD83_18795</name>
</gene>
<protein>
    <submittedName>
        <fullName evidence="3">Uncharacterized protein</fullName>
    </submittedName>
</protein>
<feature type="compositionally biased region" description="Gly residues" evidence="1">
    <location>
        <begin position="150"/>
        <end position="172"/>
    </location>
</feature>
<sequence length="190" mass="19780">MTNLVSGGVTLKGWQWPAMWAVFGALILVAVVLDVRRSGESEDDASGAVAAFAEVRRTYLERLRERYRRVDLEILLPSDQSEHPPMLLGEVFVPQLVRDDPPPRELLDLPREVQLRLVDSGELPELPEGDGPGPVGAGAARLSRTARAAGAGGAGGRGRRSGGAGRSGGGQVVPGALSDAGAGGRGTGGR</sequence>
<feature type="compositionally biased region" description="Low complexity" evidence="1">
    <location>
        <begin position="137"/>
        <end position="149"/>
    </location>
</feature>
<evidence type="ECO:0000313" key="3">
    <source>
        <dbReference type="EMBL" id="TMQ98967.1"/>
    </source>
</evidence>
<dbReference type="Proteomes" id="UP000309174">
    <property type="component" value="Unassembled WGS sequence"/>
</dbReference>
<reference evidence="3 4" key="1">
    <citation type="submission" date="2019-05" db="EMBL/GenBank/DDBJ databases">
        <title>Draft genome sequence of Actinomadura sp. 14C53.</title>
        <authorList>
            <person name="Saricaoglu S."/>
            <person name="Isik K."/>
        </authorList>
    </citation>
    <scope>NUCLEOTIDE SEQUENCE [LARGE SCALE GENOMIC DNA]</scope>
    <source>
        <strain evidence="3 4">14C53</strain>
    </source>
</reference>
<feature type="region of interest" description="Disordered" evidence="1">
    <location>
        <begin position="121"/>
        <end position="190"/>
    </location>
</feature>
<evidence type="ECO:0000256" key="2">
    <source>
        <dbReference type="SAM" id="Phobius"/>
    </source>
</evidence>